<comment type="caution">
    <text evidence="1">The sequence shown here is derived from an EMBL/GenBank/DDBJ whole genome shotgun (WGS) entry which is preliminary data.</text>
</comment>
<dbReference type="EMBL" id="REGN01005585">
    <property type="protein sequence ID" value="RNA12861.1"/>
    <property type="molecule type" value="Genomic_DNA"/>
</dbReference>
<reference evidence="1 2" key="1">
    <citation type="journal article" date="2018" name="Sci. Rep.">
        <title>Genomic signatures of local adaptation to the degree of environmental predictability in rotifers.</title>
        <authorList>
            <person name="Franch-Gras L."/>
            <person name="Hahn C."/>
            <person name="Garcia-Roger E.M."/>
            <person name="Carmona M.J."/>
            <person name="Serra M."/>
            <person name="Gomez A."/>
        </authorList>
    </citation>
    <scope>NUCLEOTIDE SEQUENCE [LARGE SCALE GENOMIC DNA]</scope>
    <source>
        <strain evidence="1">HYR1</strain>
    </source>
</reference>
<name>A0A3M7QP59_BRAPC</name>
<keyword evidence="2" id="KW-1185">Reference proteome</keyword>
<protein>
    <submittedName>
        <fullName evidence="1">Uncharacterized protein</fullName>
    </submittedName>
</protein>
<gene>
    <name evidence="1" type="ORF">BpHYR1_002052</name>
</gene>
<organism evidence="1 2">
    <name type="scientific">Brachionus plicatilis</name>
    <name type="common">Marine rotifer</name>
    <name type="synonym">Brachionus muelleri</name>
    <dbReference type="NCBI Taxonomy" id="10195"/>
    <lineage>
        <taxon>Eukaryota</taxon>
        <taxon>Metazoa</taxon>
        <taxon>Spiralia</taxon>
        <taxon>Gnathifera</taxon>
        <taxon>Rotifera</taxon>
        <taxon>Eurotatoria</taxon>
        <taxon>Monogononta</taxon>
        <taxon>Pseudotrocha</taxon>
        <taxon>Ploima</taxon>
        <taxon>Brachionidae</taxon>
        <taxon>Brachionus</taxon>
    </lineage>
</organism>
<evidence type="ECO:0000313" key="2">
    <source>
        <dbReference type="Proteomes" id="UP000276133"/>
    </source>
</evidence>
<proteinExistence type="predicted"/>
<dbReference type="Proteomes" id="UP000276133">
    <property type="component" value="Unassembled WGS sequence"/>
</dbReference>
<sequence>MIYALISQFDIIWFYKMLNFKQICYATYRIKILFFFYSYKQENLSKRKDKARFQNTRVLPKLLIKKIMINTYNLSILF</sequence>
<evidence type="ECO:0000313" key="1">
    <source>
        <dbReference type="EMBL" id="RNA12861.1"/>
    </source>
</evidence>
<dbReference type="AlphaFoldDB" id="A0A3M7QP59"/>
<accession>A0A3M7QP59</accession>